<evidence type="ECO:0000256" key="1">
    <source>
        <dbReference type="SAM" id="MobiDB-lite"/>
    </source>
</evidence>
<evidence type="ECO:0000313" key="2">
    <source>
        <dbReference type="EMBL" id="EIM79082.1"/>
    </source>
</evidence>
<gene>
    <name evidence="2" type="ORF">STEHIDRAFT_164033</name>
</gene>
<accession>R7RXI7</accession>
<proteinExistence type="predicted"/>
<feature type="region of interest" description="Disordered" evidence="1">
    <location>
        <begin position="51"/>
        <end position="109"/>
    </location>
</feature>
<dbReference type="RefSeq" id="XP_007311830.1">
    <property type="nucleotide sequence ID" value="XM_007311768.1"/>
</dbReference>
<dbReference type="AlphaFoldDB" id="R7RXI7"/>
<reference evidence="3" key="1">
    <citation type="journal article" date="2012" name="Science">
        <title>The Paleozoic origin of enzymatic lignin decomposition reconstructed from 31 fungal genomes.</title>
        <authorList>
            <person name="Floudas D."/>
            <person name="Binder M."/>
            <person name="Riley R."/>
            <person name="Barry K."/>
            <person name="Blanchette R.A."/>
            <person name="Henrissat B."/>
            <person name="Martinez A.T."/>
            <person name="Otillar R."/>
            <person name="Spatafora J.W."/>
            <person name="Yadav J.S."/>
            <person name="Aerts A."/>
            <person name="Benoit I."/>
            <person name="Boyd A."/>
            <person name="Carlson A."/>
            <person name="Copeland A."/>
            <person name="Coutinho P.M."/>
            <person name="de Vries R.P."/>
            <person name="Ferreira P."/>
            <person name="Findley K."/>
            <person name="Foster B."/>
            <person name="Gaskell J."/>
            <person name="Glotzer D."/>
            <person name="Gorecki P."/>
            <person name="Heitman J."/>
            <person name="Hesse C."/>
            <person name="Hori C."/>
            <person name="Igarashi K."/>
            <person name="Jurgens J.A."/>
            <person name="Kallen N."/>
            <person name="Kersten P."/>
            <person name="Kohler A."/>
            <person name="Kuees U."/>
            <person name="Kumar T.K.A."/>
            <person name="Kuo A."/>
            <person name="LaButti K."/>
            <person name="Larrondo L.F."/>
            <person name="Lindquist E."/>
            <person name="Ling A."/>
            <person name="Lombard V."/>
            <person name="Lucas S."/>
            <person name="Lundell T."/>
            <person name="Martin R."/>
            <person name="McLaughlin D.J."/>
            <person name="Morgenstern I."/>
            <person name="Morin E."/>
            <person name="Murat C."/>
            <person name="Nagy L.G."/>
            <person name="Nolan M."/>
            <person name="Ohm R.A."/>
            <person name="Patyshakuliyeva A."/>
            <person name="Rokas A."/>
            <person name="Ruiz-Duenas F.J."/>
            <person name="Sabat G."/>
            <person name="Salamov A."/>
            <person name="Samejima M."/>
            <person name="Schmutz J."/>
            <person name="Slot J.C."/>
            <person name="St John F."/>
            <person name="Stenlid J."/>
            <person name="Sun H."/>
            <person name="Sun S."/>
            <person name="Syed K."/>
            <person name="Tsang A."/>
            <person name="Wiebenga A."/>
            <person name="Young D."/>
            <person name="Pisabarro A."/>
            <person name="Eastwood D.C."/>
            <person name="Martin F."/>
            <person name="Cullen D."/>
            <person name="Grigoriev I.V."/>
            <person name="Hibbett D.S."/>
        </authorList>
    </citation>
    <scope>NUCLEOTIDE SEQUENCE [LARGE SCALE GENOMIC DNA]</scope>
    <source>
        <strain evidence="3">FP-91666</strain>
    </source>
</reference>
<dbReference type="EMBL" id="JH687414">
    <property type="protein sequence ID" value="EIM79082.1"/>
    <property type="molecule type" value="Genomic_DNA"/>
</dbReference>
<keyword evidence="3" id="KW-1185">Reference proteome</keyword>
<sequence length="170" mass="18478">MNGANGGYVFYGEGVEVGLSNVGGDVHDGRLDPRANRRLRWRKIECPAKTVKSPKRYGEREGKKSSSEVEKRVKGAKSEATSKERSKRMLLSPALTLSSTSDDDSSSSTTSFALGLSIVVAGRTTLRHRRSRVPRIKTVIVDDVANIGQHDFHTLTTASPGAAPFLPRLL</sequence>
<protein>
    <submittedName>
        <fullName evidence="2">Uncharacterized protein</fullName>
    </submittedName>
</protein>
<dbReference type="Proteomes" id="UP000053927">
    <property type="component" value="Unassembled WGS sequence"/>
</dbReference>
<organism evidence="2 3">
    <name type="scientific">Stereum hirsutum (strain FP-91666)</name>
    <name type="common">White-rot fungus</name>
    <dbReference type="NCBI Taxonomy" id="721885"/>
    <lineage>
        <taxon>Eukaryota</taxon>
        <taxon>Fungi</taxon>
        <taxon>Dikarya</taxon>
        <taxon>Basidiomycota</taxon>
        <taxon>Agaricomycotina</taxon>
        <taxon>Agaricomycetes</taxon>
        <taxon>Russulales</taxon>
        <taxon>Stereaceae</taxon>
        <taxon>Stereum</taxon>
    </lineage>
</organism>
<dbReference type="GeneID" id="18802510"/>
<dbReference type="KEGG" id="shs:STEHIDRAFT_164033"/>
<evidence type="ECO:0000313" key="3">
    <source>
        <dbReference type="Proteomes" id="UP000053927"/>
    </source>
</evidence>
<name>R7RXI7_STEHR</name>
<feature type="compositionally biased region" description="Basic and acidic residues" evidence="1">
    <location>
        <begin position="56"/>
        <end position="84"/>
    </location>
</feature>